<dbReference type="InterPro" id="IPR051677">
    <property type="entry name" value="AfsR-DnrI-RedD_regulator"/>
</dbReference>
<organism evidence="7 8">
    <name type="scientific">Micromonospora echinospora</name>
    <name type="common">Micromonospora purpurea</name>
    <dbReference type="NCBI Taxonomy" id="1877"/>
    <lineage>
        <taxon>Bacteria</taxon>
        <taxon>Bacillati</taxon>
        <taxon>Actinomycetota</taxon>
        <taxon>Actinomycetes</taxon>
        <taxon>Micromonosporales</taxon>
        <taxon>Micromonosporaceae</taxon>
        <taxon>Micromonospora</taxon>
    </lineage>
</organism>
<dbReference type="SUPFAM" id="SSF52540">
    <property type="entry name" value="P-loop containing nucleoside triphosphate hydrolases"/>
    <property type="match status" value="1"/>
</dbReference>
<accession>A0A1C5A500</accession>
<dbReference type="PRINTS" id="PR00364">
    <property type="entry name" value="DISEASERSIST"/>
</dbReference>
<protein>
    <submittedName>
        <fullName evidence="7">DNA-binding transcriptional activator of the SARP family</fullName>
    </submittedName>
</protein>
<dbReference type="SMART" id="SM01043">
    <property type="entry name" value="BTAD"/>
    <property type="match status" value="1"/>
</dbReference>
<dbReference type="GO" id="GO:0000160">
    <property type="term" value="P:phosphorelay signal transduction system"/>
    <property type="evidence" value="ECO:0007669"/>
    <property type="project" value="InterPro"/>
</dbReference>
<dbReference type="Gene3D" id="1.25.40.10">
    <property type="entry name" value="Tetratricopeptide repeat domain"/>
    <property type="match status" value="1"/>
</dbReference>
<comment type="similarity">
    <text evidence="1">Belongs to the AfsR/DnrI/RedD regulatory family.</text>
</comment>
<evidence type="ECO:0000256" key="1">
    <source>
        <dbReference type="ARBA" id="ARBA00005820"/>
    </source>
</evidence>
<feature type="domain" description="OmpR/PhoB-type" evidence="5">
    <location>
        <begin position="15"/>
        <end position="91"/>
    </location>
</feature>
<dbReference type="Gene3D" id="3.40.50.300">
    <property type="entry name" value="P-loop containing nucleotide triphosphate hydrolases"/>
    <property type="match status" value="1"/>
</dbReference>
<dbReference type="GO" id="GO:0043531">
    <property type="term" value="F:ADP binding"/>
    <property type="evidence" value="ECO:0007669"/>
    <property type="project" value="InterPro"/>
</dbReference>
<dbReference type="CDD" id="cd15831">
    <property type="entry name" value="BTAD"/>
    <property type="match status" value="1"/>
</dbReference>
<evidence type="ECO:0000259" key="6">
    <source>
        <dbReference type="SMART" id="SM01043"/>
    </source>
</evidence>
<dbReference type="SUPFAM" id="SSF48452">
    <property type="entry name" value="TPR-like"/>
    <property type="match status" value="1"/>
</dbReference>
<dbReference type="Pfam" id="PF00931">
    <property type="entry name" value="NB-ARC"/>
    <property type="match status" value="1"/>
</dbReference>
<proteinExistence type="inferred from homology"/>
<dbReference type="InterPro" id="IPR011990">
    <property type="entry name" value="TPR-like_helical_dom_sf"/>
</dbReference>
<dbReference type="Gene3D" id="1.10.10.10">
    <property type="entry name" value="Winged helix-like DNA-binding domain superfamily/Winged helix DNA-binding domain"/>
    <property type="match status" value="1"/>
</dbReference>
<keyword evidence="2" id="KW-0805">Transcription regulation</keyword>
<dbReference type="PANTHER" id="PTHR35807:SF1">
    <property type="entry name" value="TRANSCRIPTIONAL REGULATOR REDD"/>
    <property type="match status" value="1"/>
</dbReference>
<dbReference type="SUPFAM" id="SSF46894">
    <property type="entry name" value="C-terminal effector domain of the bipartite response regulators"/>
    <property type="match status" value="1"/>
</dbReference>
<dbReference type="InterPro" id="IPR036388">
    <property type="entry name" value="WH-like_DNA-bd_sf"/>
</dbReference>
<evidence type="ECO:0000313" key="7">
    <source>
        <dbReference type="EMBL" id="SCF40290.1"/>
    </source>
</evidence>
<dbReference type="AlphaFoldDB" id="A0A1C5A500"/>
<feature type="domain" description="Bacterial transcriptional activator" evidence="6">
    <location>
        <begin position="98"/>
        <end position="243"/>
    </location>
</feature>
<dbReference type="InterPro" id="IPR016032">
    <property type="entry name" value="Sig_transdc_resp-reg_C-effctor"/>
</dbReference>
<sequence length="622" mass="67780">MRFDILGPLRAESTAGPVKISGSRRTALLGALLMHPGRLLRTGDLIDAVWSERPPASAVDNIRTYVSELRHTFQRHGGGRMIIGVSGGYRCEVNTDDLDLTEFRRLDEEGREALAVGNHTQAGDLLGEAAGLWRGDPLEGIEVGAWLHARIESLTELRWSNMLAWAEARLELGDYEQLVPMLTEMVAERALHERVWELLMHSMYGCGRTADALATYGRARQTFIDELGIEPGPGLQSLHARMLDGDAGLAPRARAHSVAVRSAGRAAVGGPRSGGVPHLLPPRPQHLVGRADVWDRLTEVAADVHRRLGDSAEATPVVTISGAPGIGKSAVAIDAAHEMRHFFPDGELYVDLQAHSGRPRSGSEALGILLAGFGASRVSDNDDERLALYRQLLIDRRLLLLLDNALDVDHVRPLLPVAGASLVVVTSRRRLVELDSHWQTDLQPLDRQAAWQMLADSVGTERISQEPEATTRIIDACEGVPLALRAAGARLAAHPSYPIRALADRLTHGDDLLGELAFGSLDVRVALRDSYQALPSSTRVAFRAIGARAPATITPRIVGELLDVSIPTADRLLERLLRDNLLQPQPSSDGEPRYGMFDLVRAYAREERTFSCSGSAKPDLIR</sequence>
<dbReference type="Proteomes" id="UP000198253">
    <property type="component" value="Chromosome I"/>
</dbReference>
<dbReference type="InterPro" id="IPR002182">
    <property type="entry name" value="NB-ARC"/>
</dbReference>
<name>A0A1C5A500_MICEC</name>
<dbReference type="GO" id="GO:0003677">
    <property type="term" value="F:DNA binding"/>
    <property type="evidence" value="ECO:0007669"/>
    <property type="project" value="UniProtKB-KW"/>
</dbReference>
<dbReference type="Pfam" id="PF00486">
    <property type="entry name" value="Trans_reg_C"/>
    <property type="match status" value="1"/>
</dbReference>
<evidence type="ECO:0000259" key="5">
    <source>
        <dbReference type="SMART" id="SM00862"/>
    </source>
</evidence>
<gene>
    <name evidence="7" type="ORF">GA0070618_6319</name>
</gene>
<evidence type="ECO:0000256" key="3">
    <source>
        <dbReference type="ARBA" id="ARBA00023125"/>
    </source>
</evidence>
<dbReference type="OrthoDB" id="3208838at2"/>
<evidence type="ECO:0000256" key="2">
    <source>
        <dbReference type="ARBA" id="ARBA00023015"/>
    </source>
</evidence>
<dbReference type="RefSeq" id="WP_088984869.1">
    <property type="nucleotide sequence ID" value="NZ_LT607413.1"/>
</dbReference>
<keyword evidence="3 7" id="KW-0238">DNA-binding</keyword>
<dbReference type="EMBL" id="LT607413">
    <property type="protein sequence ID" value="SCF40290.1"/>
    <property type="molecule type" value="Genomic_DNA"/>
</dbReference>
<evidence type="ECO:0000256" key="4">
    <source>
        <dbReference type="ARBA" id="ARBA00023163"/>
    </source>
</evidence>
<dbReference type="PANTHER" id="PTHR35807">
    <property type="entry name" value="TRANSCRIPTIONAL REGULATOR REDD-RELATED"/>
    <property type="match status" value="1"/>
</dbReference>
<dbReference type="InterPro" id="IPR005158">
    <property type="entry name" value="BTAD"/>
</dbReference>
<dbReference type="GO" id="GO:0006355">
    <property type="term" value="P:regulation of DNA-templated transcription"/>
    <property type="evidence" value="ECO:0007669"/>
    <property type="project" value="InterPro"/>
</dbReference>
<dbReference type="SMART" id="SM00862">
    <property type="entry name" value="Trans_reg_C"/>
    <property type="match status" value="1"/>
</dbReference>
<dbReference type="InterPro" id="IPR001867">
    <property type="entry name" value="OmpR/PhoB-type_DNA-bd"/>
</dbReference>
<reference evidence="8" key="1">
    <citation type="submission" date="2016-06" db="EMBL/GenBank/DDBJ databases">
        <authorList>
            <person name="Varghese N."/>
            <person name="Submissions Spin"/>
        </authorList>
    </citation>
    <scope>NUCLEOTIDE SEQUENCE [LARGE SCALE GENOMIC DNA]</scope>
    <source>
        <strain evidence="8">DSM 43816</strain>
    </source>
</reference>
<keyword evidence="8" id="KW-1185">Reference proteome</keyword>
<dbReference type="InParanoid" id="A0A1C5A500"/>
<keyword evidence="4" id="KW-0804">Transcription</keyword>
<dbReference type="Pfam" id="PF03704">
    <property type="entry name" value="BTAD"/>
    <property type="match status" value="1"/>
</dbReference>
<evidence type="ECO:0000313" key="8">
    <source>
        <dbReference type="Proteomes" id="UP000198253"/>
    </source>
</evidence>
<dbReference type="InterPro" id="IPR027417">
    <property type="entry name" value="P-loop_NTPase"/>
</dbReference>